<evidence type="ECO:0000256" key="1">
    <source>
        <dbReference type="SAM" id="SignalP"/>
    </source>
</evidence>
<dbReference type="Proteomes" id="UP000765003">
    <property type="component" value="Unassembled WGS sequence"/>
</dbReference>
<protein>
    <submittedName>
        <fullName evidence="2">Uncharacterized protein</fullName>
    </submittedName>
</protein>
<comment type="caution">
    <text evidence="2">The sequence shown here is derived from an EMBL/GenBank/DDBJ whole genome shotgun (WGS) entry which is preliminary data.</text>
</comment>
<keyword evidence="3" id="KW-1185">Reference proteome</keyword>
<feature type="chain" id="PRO_5046346128" evidence="1">
    <location>
        <begin position="23"/>
        <end position="312"/>
    </location>
</feature>
<feature type="signal peptide" evidence="1">
    <location>
        <begin position="1"/>
        <end position="22"/>
    </location>
</feature>
<name>A0ABS3AW92_9FIRM</name>
<gene>
    <name evidence="2" type="ORF">JYT19_01080</name>
</gene>
<organism evidence="2 3">
    <name type="scientific">Sulfobacillus acidophilus</name>
    <dbReference type="NCBI Taxonomy" id="53633"/>
    <lineage>
        <taxon>Bacteria</taxon>
        <taxon>Bacillati</taxon>
        <taxon>Bacillota</taxon>
        <taxon>Clostridia</taxon>
        <taxon>Eubacteriales</taxon>
        <taxon>Clostridiales Family XVII. Incertae Sedis</taxon>
        <taxon>Sulfobacillus</taxon>
    </lineage>
</organism>
<evidence type="ECO:0000313" key="3">
    <source>
        <dbReference type="Proteomes" id="UP000765003"/>
    </source>
</evidence>
<dbReference type="EMBL" id="JAFITA010000020">
    <property type="protein sequence ID" value="MBN4077484.1"/>
    <property type="molecule type" value="Genomic_DNA"/>
</dbReference>
<sequence length="312" mass="32921">MKFKQIGSVLLLLCGVTLFIWACNSGSGDSGAQSLVIQTTAKAPECTLGQSCSGKTDGVCVQDSTTGAKCVSREAHNIGCYPHYDTSTQKYIKNGQGGCKFGLLCNGTLIVEDTECRGCKCAKAPACPKNQLGKDCNVVEGVPGVCSRISSIKDRKIEDRCIPRAEPGYGCVPTYSDRKYVANEQGNCTAVAKCKGGTLTTNGSYENFTCLVTCSVKNQGLPCLNDGVIGVCAMNSATAAGCVAEAELGDSCIPSYSNGKYSADSQGSCNFLYNCAGGTLVDKDSGYKNFKCCIACNNNDWWCQLAKVIYCK</sequence>
<accession>A0ABS3AW92</accession>
<proteinExistence type="predicted"/>
<reference evidence="2" key="1">
    <citation type="submission" date="2021-02" db="EMBL/GenBank/DDBJ databases">
        <title>Activity-based single-cell genomes from oceanic crustal fluid captures similar information to metagenomic and metatranscriptomic surveys with orders of magnitude less sampling.</title>
        <authorList>
            <person name="D'Angelo T.S."/>
            <person name="Orcutt B.N."/>
        </authorList>
    </citation>
    <scope>NUCLEOTIDE SEQUENCE [LARGE SCALE GENOMIC DNA]</scope>
    <source>
        <strain evidence="2">AH-315-E05</strain>
    </source>
</reference>
<keyword evidence="1" id="KW-0732">Signal</keyword>
<evidence type="ECO:0000313" key="2">
    <source>
        <dbReference type="EMBL" id="MBN4077484.1"/>
    </source>
</evidence>